<evidence type="ECO:0000256" key="1">
    <source>
        <dbReference type="ARBA" id="ARBA00022737"/>
    </source>
</evidence>
<evidence type="ECO:0000256" key="3">
    <source>
        <dbReference type="SAM" id="Coils"/>
    </source>
</evidence>
<feature type="domain" description="K Homology" evidence="5">
    <location>
        <begin position="1228"/>
        <end position="1297"/>
    </location>
</feature>
<evidence type="ECO:0000313" key="7">
    <source>
        <dbReference type="Proteomes" id="UP001296104"/>
    </source>
</evidence>
<dbReference type="CDD" id="cd22448">
    <property type="entry name" value="KH-I_ScSCP160_rpt3"/>
    <property type="match status" value="1"/>
</dbReference>
<dbReference type="CDD" id="cd22450">
    <property type="entry name" value="KH-I_ScSCP160_rpt5"/>
    <property type="match status" value="1"/>
</dbReference>
<dbReference type="CDD" id="cd22449">
    <property type="entry name" value="KH-I_ScSCP160_rpt4"/>
    <property type="match status" value="1"/>
</dbReference>
<dbReference type="SUPFAM" id="SSF54791">
    <property type="entry name" value="Eukaryotic type KH-domain (KH-domain type I)"/>
    <property type="match status" value="9"/>
</dbReference>
<keyword evidence="7" id="KW-1185">Reference proteome</keyword>
<feature type="region of interest" description="Disordered" evidence="4">
    <location>
        <begin position="1"/>
        <end position="73"/>
    </location>
</feature>
<feature type="compositionally biased region" description="Basic and acidic residues" evidence="4">
    <location>
        <begin position="838"/>
        <end position="850"/>
    </location>
</feature>
<feature type="compositionally biased region" description="Basic and acidic residues" evidence="4">
    <location>
        <begin position="15"/>
        <end position="29"/>
    </location>
</feature>
<dbReference type="Gene3D" id="3.30.1370.10">
    <property type="entry name" value="K Homology domain, type 1"/>
    <property type="match status" value="8"/>
</dbReference>
<dbReference type="Pfam" id="PF22952">
    <property type="entry name" value="KH_11"/>
    <property type="match status" value="1"/>
</dbReference>
<dbReference type="CDD" id="cd22408">
    <property type="entry name" value="KH-I_Vigilin_rpt4"/>
    <property type="match status" value="1"/>
</dbReference>
<dbReference type="SMART" id="SM00322">
    <property type="entry name" value="KH"/>
    <property type="match status" value="10"/>
</dbReference>
<protein>
    <submittedName>
        <fullName evidence="6">Related to RNA binding effector Scp160</fullName>
    </submittedName>
</protein>
<dbReference type="Proteomes" id="UP001296104">
    <property type="component" value="Unassembled WGS sequence"/>
</dbReference>
<keyword evidence="1" id="KW-0677">Repeat</keyword>
<feature type="domain" description="K Homology" evidence="5">
    <location>
        <begin position="406"/>
        <end position="474"/>
    </location>
</feature>
<organism evidence="6 7">
    <name type="scientific">Lecanosticta acicola</name>
    <dbReference type="NCBI Taxonomy" id="111012"/>
    <lineage>
        <taxon>Eukaryota</taxon>
        <taxon>Fungi</taxon>
        <taxon>Dikarya</taxon>
        <taxon>Ascomycota</taxon>
        <taxon>Pezizomycotina</taxon>
        <taxon>Dothideomycetes</taxon>
        <taxon>Dothideomycetidae</taxon>
        <taxon>Mycosphaerellales</taxon>
        <taxon>Mycosphaerellaceae</taxon>
        <taxon>Lecanosticta</taxon>
    </lineage>
</organism>
<feature type="domain" description="K Homology" evidence="5">
    <location>
        <begin position="797"/>
        <end position="879"/>
    </location>
</feature>
<dbReference type="InterPro" id="IPR004087">
    <property type="entry name" value="KH_dom"/>
</dbReference>
<dbReference type="PANTHER" id="PTHR10627">
    <property type="entry name" value="SCP160"/>
    <property type="match status" value="1"/>
</dbReference>
<comment type="caution">
    <text evidence="6">The sequence shown here is derived from an EMBL/GenBank/DDBJ whole genome shotgun (WGS) entry which is preliminary data.</text>
</comment>
<feature type="region of interest" description="Disordered" evidence="4">
    <location>
        <begin position="107"/>
        <end position="156"/>
    </location>
</feature>
<dbReference type="InterPro" id="IPR054548">
    <property type="entry name" value="SCP160-like_KH"/>
</dbReference>
<evidence type="ECO:0000256" key="2">
    <source>
        <dbReference type="PROSITE-ProRule" id="PRU00117"/>
    </source>
</evidence>
<evidence type="ECO:0000259" key="5">
    <source>
        <dbReference type="SMART" id="SM00322"/>
    </source>
</evidence>
<feature type="compositionally biased region" description="Low complexity" evidence="4">
    <location>
        <begin position="45"/>
        <end position="56"/>
    </location>
</feature>
<feature type="coiled-coil region" evidence="3">
    <location>
        <begin position="386"/>
        <end position="413"/>
    </location>
</feature>
<feature type="region of interest" description="Disordered" evidence="4">
    <location>
        <begin position="1146"/>
        <end position="1186"/>
    </location>
</feature>
<evidence type="ECO:0000313" key="6">
    <source>
        <dbReference type="EMBL" id="CAK4031226.1"/>
    </source>
</evidence>
<keyword evidence="2" id="KW-0694">RNA-binding</keyword>
<gene>
    <name evidence="6" type="ORF">LECACI_7A006384</name>
</gene>
<feature type="domain" description="K Homology" evidence="5">
    <location>
        <begin position="1042"/>
        <end position="1113"/>
    </location>
</feature>
<sequence length="1300" mass="142666">MASSIDTGEMTAAERLQKKHEAEAHKVSMEEVPDEDALAHPPPAASTDAPPASKAAGKQPVRDAPPAASNKPALDTQSEELFPALGAPKLAPTAAPSMWSKKPATVGKAANGVSGTAVNGTAATDASSRTSTPVSRTATPGSTVASQRGPTPQMTLPGRYSESIQLHPSMMTPRNQLKKPVADILRDINKRSKATVEMKLGQSGNVIFTGTGPVDAVRVALKEVATQLCSKQNIKVPIPASTRGRIVGKQGATIQAISKKTGAKINISKQEAAEILDDDDMDATVDVVIEGDPFAVQMAKQDIEKIVNEHTSSANTRLKHVPAEFYPFLRAPYNQRLNALQQERDLKMQIPQYSNWSQQPPQNSASRGPLSFAPQAGLPIQISGDRQAVAEARAEIDRQIQQLQQQLTLEQMNVERGKHQFITGGRGFSLDDFLQETGCSIILPPPHEDTEDITIVGPADKIQQAMDKIIEISASMFSANADVSRSHPSAPRGGQAHAADIARYLRQRRAFEEIERQHDASIVPERNGAWQIYARDPKAAEKVRQDVIKLAQGHPPSRFRPLQVDPFYHQHLREQASRSVRDQHGVHLLIPDESEDAPVLLVFEDRVPSPEYQPARGAPSQQDVQAFEQALKAAEQEILGLVGSNQNIVSHDMEAPVKFHDKIRRHVDRHHQSLPEGRIPVQTTFGGPTQQRRAAPAPNVSLRGPQNDVDALVQILNAFIEQEHQDELERGFTLNFDFPQQYANHLIGRKGENINRLREEFDVDIQLNDGKCEVKGPEAKANACKKHILDLAKKLEDESTHHLHVPAQFHRDLIGAQGAQVNKLQERYGVRINFPRSKANDDENGEEVRKNNQQPNEVVIKGPSRGADAARDEILSLLQYIKDTSYTATVSVAQNQLPSLIGAGGKEMDALRTETLAQIDVPNARDAASPDGRAEIKIKGSKQAVEKAKKMIEEKAKVFDNTVVRNLDVDRKHHRLIIGPQGTNLRNMIVKAGGPEDQRLHNRMIRFPKTDVDGNSIRIEGQKPVVDNICAAIEALVADQESQTTEIAEVKPDKHRLLIGRGGETRRQLEQQFSVAINIPRQSETGPQRSQIKISGKPENVEKAKAHILELTKDLEGETVSVPKKFHHIIADNGQFFRRLRSDHKVTVDHNGQRPPPKPAAPTPNRSGATPLITDEPGSGDNAHSWEVHNLHSSSEEGDIPWLLSGPSPEAVQAAKDRLTRALEEAKSQDTVGFLILPDSRAYRHVIGPGGAEINRIRKESGAKIQVPRNNEGEAIELTGSKDGVEKARDLILEVVQNNA</sequence>
<feature type="compositionally biased region" description="Low complexity" evidence="4">
    <location>
        <begin position="121"/>
        <end position="132"/>
    </location>
</feature>
<feature type="compositionally biased region" description="Polar residues" evidence="4">
    <location>
        <begin position="133"/>
        <end position="154"/>
    </location>
</feature>
<reference evidence="6" key="1">
    <citation type="submission" date="2023-11" db="EMBL/GenBank/DDBJ databases">
        <authorList>
            <person name="Alioto T."/>
            <person name="Alioto T."/>
            <person name="Gomez Garrido J."/>
        </authorList>
    </citation>
    <scope>NUCLEOTIDE SEQUENCE</scope>
</reference>
<feature type="domain" description="K Homology" evidence="5">
    <location>
        <begin position="230"/>
        <end position="308"/>
    </location>
</feature>
<dbReference type="PANTHER" id="PTHR10627:SF31">
    <property type="entry name" value="DODECA-SATELLITE-BINDING PROTEIN 1, ISOFORM A"/>
    <property type="match status" value="1"/>
</dbReference>
<accession>A0AAI8Z2K0</accession>
<dbReference type="CDD" id="cd02394">
    <property type="entry name" value="KH-I_Vigilin_rpt6"/>
    <property type="match status" value="2"/>
</dbReference>
<dbReference type="EMBL" id="CAVMBE010000045">
    <property type="protein sequence ID" value="CAK4031226.1"/>
    <property type="molecule type" value="Genomic_DNA"/>
</dbReference>
<dbReference type="InterPro" id="IPR004088">
    <property type="entry name" value="KH_dom_type_1"/>
</dbReference>
<dbReference type="PROSITE" id="PS50084">
    <property type="entry name" value="KH_TYPE_1"/>
    <property type="match status" value="8"/>
</dbReference>
<feature type="domain" description="K Homology" evidence="5">
    <location>
        <begin position="730"/>
        <end position="793"/>
    </location>
</feature>
<feature type="domain" description="K Homology" evidence="5">
    <location>
        <begin position="884"/>
        <end position="957"/>
    </location>
</feature>
<evidence type="ECO:0000256" key="4">
    <source>
        <dbReference type="SAM" id="MobiDB-lite"/>
    </source>
</evidence>
<feature type="domain" description="K Homology" evidence="5">
    <location>
        <begin position="961"/>
        <end position="1041"/>
    </location>
</feature>
<dbReference type="Pfam" id="PF00013">
    <property type="entry name" value="KH_1"/>
    <property type="match status" value="7"/>
</dbReference>
<keyword evidence="3" id="KW-0175">Coiled coil</keyword>
<dbReference type="CDD" id="cd00105">
    <property type="entry name" value="KH-I"/>
    <property type="match status" value="1"/>
</dbReference>
<feature type="domain" description="K Homology" evidence="5">
    <location>
        <begin position="1114"/>
        <end position="1224"/>
    </location>
</feature>
<dbReference type="GO" id="GO:0005737">
    <property type="term" value="C:cytoplasm"/>
    <property type="evidence" value="ECO:0007669"/>
    <property type="project" value="TreeGrafter"/>
</dbReference>
<dbReference type="InterPro" id="IPR036612">
    <property type="entry name" value="KH_dom_type_1_sf"/>
</dbReference>
<name>A0AAI8Z2K0_9PEZI</name>
<proteinExistence type="predicted"/>
<feature type="domain" description="K Homology" evidence="5">
    <location>
        <begin position="314"/>
        <end position="401"/>
    </location>
</feature>
<feature type="region of interest" description="Disordered" evidence="4">
    <location>
        <begin position="835"/>
        <end position="865"/>
    </location>
</feature>
<dbReference type="GO" id="GO:0003729">
    <property type="term" value="F:mRNA binding"/>
    <property type="evidence" value="ECO:0007669"/>
    <property type="project" value="TreeGrafter"/>
</dbReference>